<evidence type="ECO:0000313" key="3">
    <source>
        <dbReference type="Proteomes" id="UP001623041"/>
    </source>
</evidence>
<evidence type="ECO:0000313" key="2">
    <source>
        <dbReference type="EMBL" id="MFK9092595.1"/>
    </source>
</evidence>
<dbReference type="EMBL" id="JBJHQH010000009">
    <property type="protein sequence ID" value="MFK9092595.1"/>
    <property type="molecule type" value="Genomic_DNA"/>
</dbReference>
<comment type="caution">
    <text evidence="2">The sequence shown here is derived from an EMBL/GenBank/DDBJ whole genome shotgun (WGS) entry which is preliminary data.</text>
</comment>
<evidence type="ECO:0008006" key="4">
    <source>
        <dbReference type="Google" id="ProtNLM"/>
    </source>
</evidence>
<keyword evidence="3" id="KW-1185">Reference proteome</keyword>
<evidence type="ECO:0000256" key="1">
    <source>
        <dbReference type="SAM" id="MobiDB-lite"/>
    </source>
</evidence>
<name>A0ABW8RK61_9BACI</name>
<protein>
    <recommendedName>
        <fullName evidence="4">DUF4025 domain-containing protein</fullName>
    </recommendedName>
</protein>
<proteinExistence type="predicted"/>
<sequence>MNGNKLIIFVNNKIGVIFNTKLIERLSDMKKGTYSKGEPTIAEGINTEDELNRDATQAEIEKGESTNVTVLSLDENDPS</sequence>
<dbReference type="Proteomes" id="UP001623041">
    <property type="component" value="Unassembled WGS sequence"/>
</dbReference>
<dbReference type="RefSeq" id="WP_406581168.1">
    <property type="nucleotide sequence ID" value="NZ_JBJHQH010000009.1"/>
</dbReference>
<feature type="region of interest" description="Disordered" evidence="1">
    <location>
        <begin position="58"/>
        <end position="79"/>
    </location>
</feature>
<reference evidence="2 3" key="1">
    <citation type="submission" date="2024-11" db="EMBL/GenBank/DDBJ databases">
        <authorList>
            <person name="Lucas J.A."/>
        </authorList>
    </citation>
    <scope>NUCLEOTIDE SEQUENCE [LARGE SCALE GENOMIC DNA]</scope>
    <source>
        <strain evidence="2 3">Z 5.4</strain>
    </source>
</reference>
<organism evidence="2 3">
    <name type="scientific">Bacillus salipaludis</name>
    <dbReference type="NCBI Taxonomy" id="2547811"/>
    <lineage>
        <taxon>Bacteria</taxon>
        <taxon>Bacillati</taxon>
        <taxon>Bacillota</taxon>
        <taxon>Bacilli</taxon>
        <taxon>Bacillales</taxon>
        <taxon>Bacillaceae</taxon>
        <taxon>Bacillus</taxon>
    </lineage>
</organism>
<accession>A0ABW8RK61</accession>
<gene>
    <name evidence="2" type="ORF">ACJEBI_14015</name>
</gene>